<name>A0ABP8W3C0_9ACTN</name>
<keyword evidence="11" id="KW-1185">Reference proteome</keyword>
<proteinExistence type="inferred from homology"/>
<comment type="caution">
    <text evidence="10">The sequence shown here is derived from an EMBL/GenBank/DDBJ whole genome shotgun (WGS) entry which is preliminary data.</text>
</comment>
<accession>A0ABP8W3C0</accession>
<sequence>MSEGEAAAGEPVHVVVMGVSSTGKTTVARGLAERLGARFVEGDDLHPQANIDKMAAGTPLTDEDRWPWLEAIAARTREVAGQGGSTVVTCSALRRAYRDVLRTAADDTFFVHLHGTFNLLAQRMRERQGHFMPPALLQSQFETLEPLESDERGALVDVTPTPDVVVEHALDALRGEPWPRPTG</sequence>
<evidence type="ECO:0000313" key="10">
    <source>
        <dbReference type="EMBL" id="GAA4679182.1"/>
    </source>
</evidence>
<dbReference type="PANTHER" id="PTHR43442">
    <property type="entry name" value="GLUCONOKINASE-RELATED"/>
    <property type="match status" value="1"/>
</dbReference>
<evidence type="ECO:0000256" key="9">
    <source>
        <dbReference type="RuleBase" id="RU363066"/>
    </source>
</evidence>
<comment type="similarity">
    <text evidence="2 9">Belongs to the gluconokinase GntK/GntV family.</text>
</comment>
<evidence type="ECO:0000256" key="5">
    <source>
        <dbReference type="ARBA" id="ARBA00022741"/>
    </source>
</evidence>
<keyword evidence="5 9" id="KW-0547">Nucleotide-binding</keyword>
<evidence type="ECO:0000256" key="6">
    <source>
        <dbReference type="ARBA" id="ARBA00022777"/>
    </source>
</evidence>
<evidence type="ECO:0000313" key="11">
    <source>
        <dbReference type="Proteomes" id="UP001500621"/>
    </source>
</evidence>
<dbReference type="NCBIfam" id="TIGR01313">
    <property type="entry name" value="therm_gnt_kin"/>
    <property type="match status" value="1"/>
</dbReference>
<dbReference type="Proteomes" id="UP001500621">
    <property type="component" value="Unassembled WGS sequence"/>
</dbReference>
<dbReference type="Gene3D" id="3.40.50.300">
    <property type="entry name" value="P-loop containing nucleotide triphosphate hydrolases"/>
    <property type="match status" value="1"/>
</dbReference>
<evidence type="ECO:0000256" key="3">
    <source>
        <dbReference type="ARBA" id="ARBA00012054"/>
    </source>
</evidence>
<dbReference type="Pfam" id="PF13671">
    <property type="entry name" value="AAA_33"/>
    <property type="match status" value="1"/>
</dbReference>
<evidence type="ECO:0000256" key="8">
    <source>
        <dbReference type="ARBA" id="ARBA00048090"/>
    </source>
</evidence>
<dbReference type="RefSeq" id="WP_345264353.1">
    <property type="nucleotide sequence ID" value="NZ_BAABIM010000001.1"/>
</dbReference>
<dbReference type="EC" id="2.7.1.12" evidence="3 9"/>
<dbReference type="EMBL" id="BAABIM010000001">
    <property type="protein sequence ID" value="GAA4679182.1"/>
    <property type="molecule type" value="Genomic_DNA"/>
</dbReference>
<gene>
    <name evidence="10" type="ORF">GCM10023226_15660</name>
</gene>
<organism evidence="10 11">
    <name type="scientific">Nocardioides nanhaiensis</name>
    <dbReference type="NCBI Taxonomy" id="1476871"/>
    <lineage>
        <taxon>Bacteria</taxon>
        <taxon>Bacillati</taxon>
        <taxon>Actinomycetota</taxon>
        <taxon>Actinomycetes</taxon>
        <taxon>Propionibacteriales</taxon>
        <taxon>Nocardioidaceae</taxon>
        <taxon>Nocardioides</taxon>
    </lineage>
</organism>
<dbReference type="InterPro" id="IPR027417">
    <property type="entry name" value="P-loop_NTPase"/>
</dbReference>
<dbReference type="CDD" id="cd02021">
    <property type="entry name" value="GntK"/>
    <property type="match status" value="1"/>
</dbReference>
<evidence type="ECO:0000256" key="7">
    <source>
        <dbReference type="ARBA" id="ARBA00022840"/>
    </source>
</evidence>
<dbReference type="InterPro" id="IPR006001">
    <property type="entry name" value="Therm_gnt_kin"/>
</dbReference>
<comment type="pathway">
    <text evidence="1">Carbohydrate acid metabolism.</text>
</comment>
<keyword evidence="4 9" id="KW-0808">Transferase</keyword>
<keyword evidence="7 9" id="KW-0067">ATP-binding</keyword>
<keyword evidence="6 9" id="KW-0418">Kinase</keyword>
<protein>
    <recommendedName>
        <fullName evidence="3 9">Gluconokinase</fullName>
        <ecNumber evidence="3 9">2.7.1.12</ecNumber>
    </recommendedName>
</protein>
<reference evidence="11" key="1">
    <citation type="journal article" date="2019" name="Int. J. Syst. Evol. Microbiol.">
        <title>The Global Catalogue of Microorganisms (GCM) 10K type strain sequencing project: providing services to taxonomists for standard genome sequencing and annotation.</title>
        <authorList>
            <consortium name="The Broad Institute Genomics Platform"/>
            <consortium name="The Broad Institute Genome Sequencing Center for Infectious Disease"/>
            <person name="Wu L."/>
            <person name="Ma J."/>
        </authorList>
    </citation>
    <scope>NUCLEOTIDE SEQUENCE [LARGE SCALE GENOMIC DNA]</scope>
    <source>
        <strain evidence="11">JCM 18127</strain>
    </source>
</reference>
<evidence type="ECO:0000256" key="2">
    <source>
        <dbReference type="ARBA" id="ARBA00008420"/>
    </source>
</evidence>
<evidence type="ECO:0000256" key="4">
    <source>
        <dbReference type="ARBA" id="ARBA00022679"/>
    </source>
</evidence>
<comment type="catalytic activity">
    <reaction evidence="8 9">
        <text>D-gluconate + ATP = 6-phospho-D-gluconate + ADP + H(+)</text>
        <dbReference type="Rhea" id="RHEA:19433"/>
        <dbReference type="ChEBI" id="CHEBI:15378"/>
        <dbReference type="ChEBI" id="CHEBI:18391"/>
        <dbReference type="ChEBI" id="CHEBI:30616"/>
        <dbReference type="ChEBI" id="CHEBI:58759"/>
        <dbReference type="ChEBI" id="CHEBI:456216"/>
        <dbReference type="EC" id="2.7.1.12"/>
    </reaction>
</comment>
<dbReference type="SUPFAM" id="SSF52540">
    <property type="entry name" value="P-loop containing nucleoside triphosphate hydrolases"/>
    <property type="match status" value="1"/>
</dbReference>
<dbReference type="PANTHER" id="PTHR43442:SF3">
    <property type="entry name" value="GLUCONOKINASE-RELATED"/>
    <property type="match status" value="1"/>
</dbReference>
<evidence type="ECO:0000256" key="1">
    <source>
        <dbReference type="ARBA" id="ARBA00004761"/>
    </source>
</evidence>